<name>A0A371H360_MUCPR</name>
<proteinExistence type="predicted"/>
<accession>A0A371H360</accession>
<evidence type="ECO:0000313" key="2">
    <source>
        <dbReference type="Proteomes" id="UP000257109"/>
    </source>
</evidence>
<dbReference type="AlphaFoldDB" id="A0A371H360"/>
<comment type="caution">
    <text evidence="1">The sequence shown here is derived from an EMBL/GenBank/DDBJ whole genome shotgun (WGS) entry which is preliminary data.</text>
</comment>
<organism evidence="1 2">
    <name type="scientific">Mucuna pruriens</name>
    <name type="common">Velvet bean</name>
    <name type="synonym">Dolichos pruriens</name>
    <dbReference type="NCBI Taxonomy" id="157652"/>
    <lineage>
        <taxon>Eukaryota</taxon>
        <taxon>Viridiplantae</taxon>
        <taxon>Streptophyta</taxon>
        <taxon>Embryophyta</taxon>
        <taxon>Tracheophyta</taxon>
        <taxon>Spermatophyta</taxon>
        <taxon>Magnoliopsida</taxon>
        <taxon>eudicotyledons</taxon>
        <taxon>Gunneridae</taxon>
        <taxon>Pentapetalae</taxon>
        <taxon>rosids</taxon>
        <taxon>fabids</taxon>
        <taxon>Fabales</taxon>
        <taxon>Fabaceae</taxon>
        <taxon>Papilionoideae</taxon>
        <taxon>50 kb inversion clade</taxon>
        <taxon>NPAAA clade</taxon>
        <taxon>indigoferoid/millettioid clade</taxon>
        <taxon>Phaseoleae</taxon>
        <taxon>Mucuna</taxon>
    </lineage>
</organism>
<dbReference type="OrthoDB" id="1436520at2759"/>
<feature type="non-terminal residue" evidence="1">
    <location>
        <position position="1"/>
    </location>
</feature>
<dbReference type="PANTHER" id="PTHR32108:SF9">
    <property type="entry name" value="REVERSE TRANSCRIPTASE RNASE H-LIKE DOMAIN-CONTAINING PROTEIN"/>
    <property type="match status" value="1"/>
</dbReference>
<sequence length="133" mass="14850">MVTMFIDTHSSPYYDKVMGSVASNFADLVVVGERIKLGIRREKLTQANSNVGFGKKLPPKKRKGEANATLIEPQGIRRPPRMLTPIPMTYTELLPQLLEQNLVEIVPPYPRSYDPNAKCDYHGGAVGHAIERC</sequence>
<dbReference type="PANTHER" id="PTHR32108">
    <property type="entry name" value="DNA-DIRECTED RNA POLYMERASE SUBUNIT ALPHA"/>
    <property type="match status" value="1"/>
</dbReference>
<keyword evidence="2" id="KW-1185">Reference proteome</keyword>
<protein>
    <submittedName>
        <fullName evidence="1">Uncharacterized protein</fullName>
    </submittedName>
</protein>
<evidence type="ECO:0000313" key="1">
    <source>
        <dbReference type="EMBL" id="RDX97229.1"/>
    </source>
</evidence>
<dbReference type="EMBL" id="QJKJ01003709">
    <property type="protein sequence ID" value="RDX97229.1"/>
    <property type="molecule type" value="Genomic_DNA"/>
</dbReference>
<reference evidence="1" key="1">
    <citation type="submission" date="2018-05" db="EMBL/GenBank/DDBJ databases">
        <title>Draft genome of Mucuna pruriens seed.</title>
        <authorList>
            <person name="Nnadi N.E."/>
            <person name="Vos R."/>
            <person name="Hasami M.H."/>
            <person name="Devisetty U.K."/>
            <person name="Aguiy J.C."/>
        </authorList>
    </citation>
    <scope>NUCLEOTIDE SEQUENCE [LARGE SCALE GENOMIC DNA]</scope>
    <source>
        <strain evidence="1">JCA_2017</strain>
    </source>
</reference>
<gene>
    <name evidence="1" type="ORF">CR513_20032</name>
</gene>
<dbReference type="Proteomes" id="UP000257109">
    <property type="component" value="Unassembled WGS sequence"/>
</dbReference>